<evidence type="ECO:0000256" key="5">
    <source>
        <dbReference type="SAM" id="MobiDB-lite"/>
    </source>
</evidence>
<organism evidence="8 9">
    <name type="scientific">Streptomyces candidus</name>
    <dbReference type="NCBI Taxonomy" id="67283"/>
    <lineage>
        <taxon>Bacteria</taxon>
        <taxon>Bacillati</taxon>
        <taxon>Actinomycetota</taxon>
        <taxon>Actinomycetes</taxon>
        <taxon>Kitasatosporales</taxon>
        <taxon>Streptomycetaceae</taxon>
        <taxon>Streptomyces</taxon>
    </lineage>
</organism>
<feature type="compositionally biased region" description="Basic and acidic residues" evidence="5">
    <location>
        <begin position="362"/>
        <end position="378"/>
    </location>
</feature>
<keyword evidence="2 6" id="KW-0812">Transmembrane</keyword>
<dbReference type="AlphaFoldDB" id="A0A7X0H9T9"/>
<dbReference type="RefSeq" id="WP_185025680.1">
    <property type="nucleotide sequence ID" value="NZ_BNBN01000001.1"/>
</dbReference>
<accession>A0A7X0H9T9</accession>
<dbReference type="Pfam" id="PF00924">
    <property type="entry name" value="MS_channel_2nd"/>
    <property type="match status" value="1"/>
</dbReference>
<dbReference type="PANTHER" id="PTHR30566:SF25">
    <property type="entry name" value="INNER MEMBRANE PROTEIN"/>
    <property type="match status" value="1"/>
</dbReference>
<dbReference type="EMBL" id="JACHEM010000001">
    <property type="protein sequence ID" value="MBB6433716.1"/>
    <property type="molecule type" value="Genomic_DNA"/>
</dbReference>
<evidence type="ECO:0000256" key="2">
    <source>
        <dbReference type="ARBA" id="ARBA00022692"/>
    </source>
</evidence>
<evidence type="ECO:0000259" key="7">
    <source>
        <dbReference type="Pfam" id="PF00924"/>
    </source>
</evidence>
<dbReference type="Gene3D" id="2.30.30.60">
    <property type="match status" value="1"/>
</dbReference>
<comment type="subcellular location">
    <subcellularLocation>
        <location evidence="1">Membrane</location>
    </subcellularLocation>
</comment>
<dbReference type="InterPro" id="IPR006685">
    <property type="entry name" value="MscS_channel_2nd"/>
</dbReference>
<dbReference type="SUPFAM" id="SSF50182">
    <property type="entry name" value="Sm-like ribonucleoproteins"/>
    <property type="match status" value="1"/>
</dbReference>
<evidence type="ECO:0000256" key="6">
    <source>
        <dbReference type="SAM" id="Phobius"/>
    </source>
</evidence>
<proteinExistence type="predicted"/>
<dbReference type="InterPro" id="IPR023408">
    <property type="entry name" value="MscS_beta-dom_sf"/>
</dbReference>
<feature type="transmembrane region" description="Helical" evidence="6">
    <location>
        <begin position="130"/>
        <end position="151"/>
    </location>
</feature>
<feature type="transmembrane region" description="Helical" evidence="6">
    <location>
        <begin position="6"/>
        <end position="29"/>
    </location>
</feature>
<evidence type="ECO:0000256" key="4">
    <source>
        <dbReference type="ARBA" id="ARBA00023136"/>
    </source>
</evidence>
<evidence type="ECO:0000256" key="3">
    <source>
        <dbReference type="ARBA" id="ARBA00022989"/>
    </source>
</evidence>
<keyword evidence="3 6" id="KW-1133">Transmembrane helix</keyword>
<feature type="transmembrane region" description="Helical" evidence="6">
    <location>
        <begin position="163"/>
        <end position="187"/>
    </location>
</feature>
<name>A0A7X0H9T9_9ACTN</name>
<dbReference type="PANTHER" id="PTHR30566">
    <property type="entry name" value="YNAI-RELATED MECHANOSENSITIVE ION CHANNEL"/>
    <property type="match status" value="1"/>
</dbReference>
<dbReference type="InterPro" id="IPR010920">
    <property type="entry name" value="LSM_dom_sf"/>
</dbReference>
<sequence length="406" mass="44169">MENVLRPLIVLGGSVVLTLLLGWAVDLVLRRADARHHETPLWGLLRRCRPPLMVVLLTAFLRGAYDQTDLTLVQEHEAGIGQGLSLVLIAATAWLIVRVASTVVESTYARYASLSRDAARVRRVRTQVTLIMRIVTAVVGVIAVSAMLMTFPDMQAIGKSMLASAGIIGIVAGVAAQSTLGNLFAGFQIAFGDMVRLGDTVVVDGEWGVVEEVTLTFLAVRTWDERRITMPVSYFTSKPFQNWSRGGAQMTGTVFLQLDHRAPVAAMRVKLREILAATPSWDGRDWSLAVTDTTASTMEVRVVVTAKDADDIWTARCAVREQLIDWLCTHHPYALPKVNTAEAVPPPSGQWPSQASPNGRAPRAEEIHTNNSDIRTDDDAPPPGADRADGRRAAAARGHQTRTGRG</sequence>
<feature type="region of interest" description="Disordered" evidence="5">
    <location>
        <begin position="341"/>
        <end position="406"/>
    </location>
</feature>
<reference evidence="8 9" key="1">
    <citation type="submission" date="2020-08" db="EMBL/GenBank/DDBJ databases">
        <title>Genomic Encyclopedia of Type Strains, Phase IV (KMG-IV): sequencing the most valuable type-strain genomes for metagenomic binning, comparative biology and taxonomic classification.</title>
        <authorList>
            <person name="Goeker M."/>
        </authorList>
    </citation>
    <scope>NUCLEOTIDE SEQUENCE [LARGE SCALE GENOMIC DNA]</scope>
    <source>
        <strain evidence="8 9">DSM 40141</strain>
    </source>
</reference>
<dbReference type="GO" id="GO:0055085">
    <property type="term" value="P:transmembrane transport"/>
    <property type="evidence" value="ECO:0007669"/>
    <property type="project" value="InterPro"/>
</dbReference>
<protein>
    <submittedName>
        <fullName evidence="8">Small-conductance mechanosensitive channel</fullName>
    </submittedName>
</protein>
<evidence type="ECO:0000256" key="1">
    <source>
        <dbReference type="ARBA" id="ARBA00004370"/>
    </source>
</evidence>
<dbReference type="Gene3D" id="1.10.287.1260">
    <property type="match status" value="1"/>
</dbReference>
<keyword evidence="9" id="KW-1185">Reference proteome</keyword>
<dbReference type="Proteomes" id="UP000540423">
    <property type="component" value="Unassembled WGS sequence"/>
</dbReference>
<evidence type="ECO:0000313" key="8">
    <source>
        <dbReference type="EMBL" id="MBB6433716.1"/>
    </source>
</evidence>
<keyword evidence="4 6" id="KW-0472">Membrane</keyword>
<gene>
    <name evidence="8" type="ORF">HNQ79_000154</name>
</gene>
<evidence type="ECO:0000313" key="9">
    <source>
        <dbReference type="Proteomes" id="UP000540423"/>
    </source>
</evidence>
<comment type="caution">
    <text evidence="8">The sequence shown here is derived from an EMBL/GenBank/DDBJ whole genome shotgun (WGS) entry which is preliminary data.</text>
</comment>
<feature type="transmembrane region" description="Helical" evidence="6">
    <location>
        <begin position="85"/>
        <end position="109"/>
    </location>
</feature>
<feature type="domain" description="Mechanosensitive ion channel MscS" evidence="7">
    <location>
        <begin position="179"/>
        <end position="245"/>
    </location>
</feature>
<dbReference type="GO" id="GO:0016020">
    <property type="term" value="C:membrane"/>
    <property type="evidence" value="ECO:0007669"/>
    <property type="project" value="UniProtKB-SubCell"/>
</dbReference>